<protein>
    <recommendedName>
        <fullName evidence="3">DUF2971 domain-containing protein</fullName>
    </recommendedName>
</protein>
<reference evidence="1 2" key="1">
    <citation type="submission" date="2021-01" db="EMBL/GenBank/DDBJ databases">
        <title>Genomic Encyclopedia of Type Strains, Phase IV (KMG-IV): sequencing the most valuable type-strain genomes for metagenomic binning, comparative biology and taxonomic classification.</title>
        <authorList>
            <person name="Goeker M."/>
        </authorList>
    </citation>
    <scope>NUCLEOTIDE SEQUENCE [LARGE SCALE GENOMIC DNA]</scope>
    <source>
        <strain evidence="1 2">DSM 105453</strain>
    </source>
</reference>
<dbReference type="Proteomes" id="UP000823485">
    <property type="component" value="Unassembled WGS sequence"/>
</dbReference>
<dbReference type="InterPro" id="IPR021352">
    <property type="entry name" value="DUF2971"/>
</dbReference>
<dbReference type="RefSeq" id="WP_205180077.1">
    <property type="nucleotide sequence ID" value="NZ_JAFBFH010000033.1"/>
</dbReference>
<name>A0ABS2RB07_9BACI</name>
<evidence type="ECO:0000313" key="1">
    <source>
        <dbReference type="EMBL" id="MBM7716846.1"/>
    </source>
</evidence>
<dbReference type="EMBL" id="JAFBFH010000033">
    <property type="protein sequence ID" value="MBM7716846.1"/>
    <property type="molecule type" value="Genomic_DNA"/>
</dbReference>
<accession>A0ABS2RB07</accession>
<organism evidence="1 2">
    <name type="scientific">Siminovitchia thermophila</name>
    <dbReference type="NCBI Taxonomy" id="1245522"/>
    <lineage>
        <taxon>Bacteria</taxon>
        <taxon>Bacillati</taxon>
        <taxon>Bacillota</taxon>
        <taxon>Bacilli</taxon>
        <taxon>Bacillales</taxon>
        <taxon>Bacillaceae</taxon>
        <taxon>Siminovitchia</taxon>
    </lineage>
</organism>
<gene>
    <name evidence="1" type="ORF">JOC94_003870</name>
</gene>
<comment type="caution">
    <text evidence="1">The sequence shown here is derived from an EMBL/GenBank/DDBJ whole genome shotgun (WGS) entry which is preliminary data.</text>
</comment>
<dbReference type="Pfam" id="PF11185">
    <property type="entry name" value="DUF2971"/>
    <property type="match status" value="1"/>
</dbReference>
<proteinExistence type="predicted"/>
<evidence type="ECO:0000313" key="2">
    <source>
        <dbReference type="Proteomes" id="UP000823485"/>
    </source>
</evidence>
<evidence type="ECO:0008006" key="3">
    <source>
        <dbReference type="Google" id="ProtNLM"/>
    </source>
</evidence>
<keyword evidence="2" id="KW-1185">Reference proteome</keyword>
<sequence length="464" mass="55551">MYRFRTVSNLIGEFQELQKQQIYFAHPEQLNDPMEGMRRYFWRGDEIVWRNLLKHYLLCLEHVVTLARLTEENEQITKDDIPIYKSLENLPTDLYRERIQEVYEVFFSNRFVQSYLSFIIKNPYKIYSEELYVHLKFLFRYALNAVFEVDAKHGFIPTSGDINELKSDNEQADAFFTIWEKISELPDGQEMYEHLMKAVHEVMKEMDFQHIIKLNSSIKMQNIYVEFPQMYIEAIKALTYPEAYIACFMDNCTNSSIWGTYGDNHRGVCLKYKIKDQEKPTLKLKTITGFSSSGNTYGTVEFPLKKMIYSNEFDELDFFRNIGRLPVGHLERQWYTNEKGERSICSEHLFSNKEEWRGRHWESFETAYLNKLPAWSHEREYRIILSSVLEMFSESKDRLLEYNFEDLEAIIFGINTPKEDRIKIIEIVNEKCKKEGRKQFDFYEMAYSNIKQEMDTRKILSLKL</sequence>